<keyword evidence="2" id="KW-1185">Reference proteome</keyword>
<comment type="caution">
    <text evidence="1">The sequence shown here is derived from an EMBL/GenBank/DDBJ whole genome shotgun (WGS) entry which is preliminary data.</text>
</comment>
<organism evidence="1 2">
    <name type="scientific">Coniosporium uncinatum</name>
    <dbReference type="NCBI Taxonomy" id="93489"/>
    <lineage>
        <taxon>Eukaryota</taxon>
        <taxon>Fungi</taxon>
        <taxon>Dikarya</taxon>
        <taxon>Ascomycota</taxon>
        <taxon>Pezizomycotina</taxon>
        <taxon>Dothideomycetes</taxon>
        <taxon>Dothideomycetes incertae sedis</taxon>
        <taxon>Coniosporium</taxon>
    </lineage>
</organism>
<name>A0ACC3D7H8_9PEZI</name>
<evidence type="ECO:0000313" key="1">
    <source>
        <dbReference type="EMBL" id="KAK3062999.1"/>
    </source>
</evidence>
<proteinExistence type="predicted"/>
<accession>A0ACC3D7H8</accession>
<dbReference type="Proteomes" id="UP001186974">
    <property type="component" value="Unassembled WGS sequence"/>
</dbReference>
<protein>
    <submittedName>
        <fullName evidence="1">Uncharacterized protein</fullName>
    </submittedName>
</protein>
<sequence>MEKSIVPGYSNVGTGQTTHRSDVDSDFAPSSSSSLVLTPTSTHFADDFAHDLPPSYEEALRATQPRSNDNTLLVHRLVIRSSAEVVGADGEAERRWETSAGQPDAELWRDGRSPTIAHEVAEGSHQSARDSEVWDEDLGRSWETWGETVAKRAESWGSKCEDWSKRMGEHAERYGEGAGRRCVAEYDERRAFGPNGLERGGFGVRGGKECLGGRGGRRGYEPFEEVSGPLNHGLEPFG</sequence>
<gene>
    <name evidence="1" type="ORF">LTS18_002960</name>
</gene>
<dbReference type="EMBL" id="JAWDJW010007037">
    <property type="protein sequence ID" value="KAK3062999.1"/>
    <property type="molecule type" value="Genomic_DNA"/>
</dbReference>
<reference evidence="1" key="1">
    <citation type="submission" date="2024-09" db="EMBL/GenBank/DDBJ databases">
        <title>Black Yeasts Isolated from many extreme environments.</title>
        <authorList>
            <person name="Coleine C."/>
            <person name="Stajich J.E."/>
            <person name="Selbmann L."/>
        </authorList>
    </citation>
    <scope>NUCLEOTIDE SEQUENCE</scope>
    <source>
        <strain evidence="1">CCFEE 5737</strain>
    </source>
</reference>
<evidence type="ECO:0000313" key="2">
    <source>
        <dbReference type="Proteomes" id="UP001186974"/>
    </source>
</evidence>